<evidence type="ECO:0000256" key="5">
    <source>
        <dbReference type="ARBA" id="ARBA00022490"/>
    </source>
</evidence>
<feature type="active site" description="Proton donor" evidence="16">
    <location>
        <position position="213"/>
    </location>
</feature>
<evidence type="ECO:0000256" key="3">
    <source>
        <dbReference type="ARBA" id="ARBA00004496"/>
    </source>
</evidence>
<evidence type="ECO:0000313" key="19">
    <source>
        <dbReference type="Proteomes" id="UP000177579"/>
    </source>
</evidence>
<evidence type="ECO:0000256" key="4">
    <source>
        <dbReference type="ARBA" id="ARBA00004752"/>
    </source>
</evidence>
<evidence type="ECO:0000259" key="17">
    <source>
        <dbReference type="PROSITE" id="PS51387"/>
    </source>
</evidence>
<dbReference type="EC" id="1.3.1.98" evidence="16"/>
<dbReference type="InterPro" id="IPR016166">
    <property type="entry name" value="FAD-bd_PCMH"/>
</dbReference>
<dbReference type="EMBL" id="MFGO01000031">
    <property type="protein sequence ID" value="OGF40312.1"/>
    <property type="molecule type" value="Genomic_DNA"/>
</dbReference>
<proteinExistence type="inferred from homology"/>
<accession>A0A1F5TMW3</accession>
<dbReference type="Pfam" id="PF01565">
    <property type="entry name" value="FAD_binding_4"/>
    <property type="match status" value="1"/>
</dbReference>
<dbReference type="UniPathway" id="UPA00219"/>
<dbReference type="InterPro" id="IPR016167">
    <property type="entry name" value="FAD-bd_PCMH_sub1"/>
</dbReference>
<dbReference type="GO" id="GO:0051301">
    <property type="term" value="P:cell division"/>
    <property type="evidence" value="ECO:0007669"/>
    <property type="project" value="UniProtKB-KW"/>
</dbReference>
<dbReference type="SUPFAM" id="SSF56176">
    <property type="entry name" value="FAD-binding/transporter-associated domain-like"/>
    <property type="match status" value="1"/>
</dbReference>
<dbReference type="GO" id="GO:0008360">
    <property type="term" value="P:regulation of cell shape"/>
    <property type="evidence" value="ECO:0007669"/>
    <property type="project" value="UniProtKB-KW"/>
</dbReference>
<comment type="function">
    <text evidence="2 16">Cell wall formation.</text>
</comment>
<evidence type="ECO:0000256" key="10">
    <source>
        <dbReference type="ARBA" id="ARBA00022960"/>
    </source>
</evidence>
<feature type="domain" description="FAD-binding PCMH-type" evidence="17">
    <location>
        <begin position="19"/>
        <end position="185"/>
    </location>
</feature>
<evidence type="ECO:0000256" key="6">
    <source>
        <dbReference type="ARBA" id="ARBA00022618"/>
    </source>
</evidence>
<comment type="cofactor">
    <cofactor evidence="1 16">
        <name>FAD</name>
        <dbReference type="ChEBI" id="CHEBI:57692"/>
    </cofactor>
</comment>
<comment type="subcellular location">
    <subcellularLocation>
        <location evidence="3 16">Cytoplasm</location>
    </subcellularLocation>
</comment>
<dbReference type="PANTHER" id="PTHR21071:SF4">
    <property type="entry name" value="UDP-N-ACETYLENOLPYRUVOYLGLUCOSAMINE REDUCTASE"/>
    <property type="match status" value="1"/>
</dbReference>
<evidence type="ECO:0000256" key="11">
    <source>
        <dbReference type="ARBA" id="ARBA00022984"/>
    </source>
</evidence>
<dbReference type="Gene3D" id="3.30.43.10">
    <property type="entry name" value="Uridine Diphospho-n-acetylenolpyruvylglucosamine Reductase, domain 2"/>
    <property type="match status" value="1"/>
</dbReference>
<keyword evidence="8 16" id="KW-0274">FAD</keyword>
<dbReference type="NCBIfam" id="NF010480">
    <property type="entry name" value="PRK13905.1"/>
    <property type="match status" value="1"/>
</dbReference>
<dbReference type="SUPFAM" id="SSF56194">
    <property type="entry name" value="Uridine diphospho-N-Acetylenolpyruvylglucosamine reductase, MurB, C-terminal domain"/>
    <property type="match status" value="1"/>
</dbReference>
<protein>
    <recommendedName>
        <fullName evidence="16">UDP-N-acetylenolpyruvoylglucosamine reductase</fullName>
        <ecNumber evidence="16">1.3.1.98</ecNumber>
    </recommendedName>
    <alternativeName>
        <fullName evidence="16">UDP-N-acetylmuramate dehydrogenase</fullName>
    </alternativeName>
</protein>
<dbReference type="GO" id="GO:0005829">
    <property type="term" value="C:cytosol"/>
    <property type="evidence" value="ECO:0007669"/>
    <property type="project" value="TreeGrafter"/>
</dbReference>
<comment type="pathway">
    <text evidence="4 16">Cell wall biogenesis; peptidoglycan biosynthesis.</text>
</comment>
<evidence type="ECO:0000256" key="13">
    <source>
        <dbReference type="ARBA" id="ARBA00023306"/>
    </source>
</evidence>
<comment type="catalytic activity">
    <reaction evidence="15 16">
        <text>UDP-N-acetyl-alpha-D-muramate + NADP(+) = UDP-N-acetyl-3-O-(1-carboxyvinyl)-alpha-D-glucosamine + NADPH + H(+)</text>
        <dbReference type="Rhea" id="RHEA:12248"/>
        <dbReference type="ChEBI" id="CHEBI:15378"/>
        <dbReference type="ChEBI" id="CHEBI:57783"/>
        <dbReference type="ChEBI" id="CHEBI:58349"/>
        <dbReference type="ChEBI" id="CHEBI:68483"/>
        <dbReference type="ChEBI" id="CHEBI:70757"/>
        <dbReference type="EC" id="1.3.1.98"/>
    </reaction>
</comment>
<dbReference type="Gene3D" id="3.30.465.10">
    <property type="match status" value="1"/>
</dbReference>
<feature type="active site" evidence="16">
    <location>
        <position position="163"/>
    </location>
</feature>
<dbReference type="HAMAP" id="MF_00037">
    <property type="entry name" value="MurB"/>
    <property type="match status" value="1"/>
</dbReference>
<dbReference type="GO" id="GO:0009252">
    <property type="term" value="P:peptidoglycan biosynthetic process"/>
    <property type="evidence" value="ECO:0007669"/>
    <property type="project" value="UniProtKB-UniRule"/>
</dbReference>
<evidence type="ECO:0000256" key="1">
    <source>
        <dbReference type="ARBA" id="ARBA00001974"/>
    </source>
</evidence>
<reference evidence="18 19" key="1">
    <citation type="journal article" date="2016" name="Nat. Commun.">
        <title>Thousands of microbial genomes shed light on interconnected biogeochemical processes in an aquifer system.</title>
        <authorList>
            <person name="Anantharaman K."/>
            <person name="Brown C.T."/>
            <person name="Hug L.A."/>
            <person name="Sharon I."/>
            <person name="Castelle C.J."/>
            <person name="Probst A.J."/>
            <person name="Thomas B.C."/>
            <person name="Singh A."/>
            <person name="Wilkins M.J."/>
            <person name="Karaoz U."/>
            <person name="Brodie E.L."/>
            <person name="Williams K.H."/>
            <person name="Hubbard S.S."/>
            <person name="Banfield J.F."/>
        </authorList>
    </citation>
    <scope>NUCLEOTIDE SEQUENCE [LARGE SCALE GENOMIC DNA]</scope>
</reference>
<evidence type="ECO:0000256" key="14">
    <source>
        <dbReference type="ARBA" id="ARBA00023316"/>
    </source>
</evidence>
<keyword evidence="12 16" id="KW-0560">Oxidoreductase</keyword>
<dbReference type="InterPro" id="IPR016169">
    <property type="entry name" value="FAD-bd_PCMH_sub2"/>
</dbReference>
<organism evidence="18 19">
    <name type="scientific">Candidatus Falkowbacteria bacterium RIFOXYD2_FULL_34_120</name>
    <dbReference type="NCBI Taxonomy" id="1798007"/>
    <lineage>
        <taxon>Bacteria</taxon>
        <taxon>Candidatus Falkowiibacteriota</taxon>
    </lineage>
</organism>
<evidence type="ECO:0000313" key="18">
    <source>
        <dbReference type="EMBL" id="OGF40312.1"/>
    </source>
</evidence>
<dbReference type="GO" id="GO:0071555">
    <property type="term" value="P:cell wall organization"/>
    <property type="evidence" value="ECO:0007669"/>
    <property type="project" value="UniProtKB-KW"/>
</dbReference>
<keyword evidence="9 16" id="KW-0521">NADP</keyword>
<evidence type="ECO:0000256" key="16">
    <source>
        <dbReference type="HAMAP-Rule" id="MF_00037"/>
    </source>
</evidence>
<evidence type="ECO:0000256" key="7">
    <source>
        <dbReference type="ARBA" id="ARBA00022630"/>
    </source>
</evidence>
<evidence type="ECO:0000256" key="2">
    <source>
        <dbReference type="ARBA" id="ARBA00003921"/>
    </source>
</evidence>
<keyword evidence="14 16" id="KW-0961">Cell wall biogenesis/degradation</keyword>
<dbReference type="NCBIfam" id="TIGR00179">
    <property type="entry name" value="murB"/>
    <property type="match status" value="1"/>
</dbReference>
<evidence type="ECO:0000256" key="12">
    <source>
        <dbReference type="ARBA" id="ARBA00023002"/>
    </source>
</evidence>
<keyword evidence="10 16" id="KW-0133">Cell shape</keyword>
<dbReference type="InterPro" id="IPR003170">
    <property type="entry name" value="MurB"/>
</dbReference>
<dbReference type="InterPro" id="IPR036635">
    <property type="entry name" value="MurB_C_sf"/>
</dbReference>
<dbReference type="InterPro" id="IPR011601">
    <property type="entry name" value="MurB_C"/>
</dbReference>
<evidence type="ECO:0000256" key="8">
    <source>
        <dbReference type="ARBA" id="ARBA00022827"/>
    </source>
</evidence>
<keyword evidence="7 16" id="KW-0285">Flavoprotein</keyword>
<dbReference type="Pfam" id="PF02873">
    <property type="entry name" value="MurB_C"/>
    <property type="match status" value="1"/>
</dbReference>
<evidence type="ECO:0000256" key="15">
    <source>
        <dbReference type="ARBA" id="ARBA00048914"/>
    </source>
</evidence>
<dbReference type="GO" id="GO:0071949">
    <property type="term" value="F:FAD binding"/>
    <property type="evidence" value="ECO:0007669"/>
    <property type="project" value="InterPro"/>
</dbReference>
<keyword evidence="11 16" id="KW-0573">Peptidoglycan synthesis</keyword>
<dbReference type="PROSITE" id="PS51387">
    <property type="entry name" value="FAD_PCMH"/>
    <property type="match status" value="1"/>
</dbReference>
<dbReference type="InterPro" id="IPR036318">
    <property type="entry name" value="FAD-bd_PCMH-like_sf"/>
</dbReference>
<evidence type="ECO:0000256" key="9">
    <source>
        <dbReference type="ARBA" id="ARBA00022857"/>
    </source>
</evidence>
<keyword evidence="5 16" id="KW-0963">Cytoplasm</keyword>
<dbReference type="AlphaFoldDB" id="A0A1F5TMW3"/>
<dbReference type="InterPro" id="IPR006094">
    <property type="entry name" value="Oxid_FAD_bind_N"/>
</dbReference>
<keyword evidence="6 16" id="KW-0132">Cell division</keyword>
<feature type="active site" evidence="16">
    <location>
        <position position="307"/>
    </location>
</feature>
<dbReference type="PANTHER" id="PTHR21071">
    <property type="entry name" value="UDP-N-ACETYLENOLPYRUVOYLGLUCOSAMINE REDUCTASE"/>
    <property type="match status" value="1"/>
</dbReference>
<dbReference type="Proteomes" id="UP000177579">
    <property type="component" value="Unassembled WGS sequence"/>
</dbReference>
<comment type="caution">
    <text evidence="18">The sequence shown here is derived from an EMBL/GenBank/DDBJ whole genome shotgun (WGS) entry which is preliminary data.</text>
</comment>
<dbReference type="Gene3D" id="3.90.78.10">
    <property type="entry name" value="UDP-N-acetylenolpyruvoylglucosamine reductase, C-terminal domain"/>
    <property type="match status" value="1"/>
</dbReference>
<comment type="similarity">
    <text evidence="16">Belongs to the MurB family.</text>
</comment>
<name>A0A1F5TMW3_9BACT</name>
<gene>
    <name evidence="16" type="primary">murB</name>
    <name evidence="18" type="ORF">A2531_00480</name>
</gene>
<dbReference type="GO" id="GO:0008762">
    <property type="term" value="F:UDP-N-acetylmuramate dehydrogenase activity"/>
    <property type="evidence" value="ECO:0007669"/>
    <property type="project" value="UniProtKB-UniRule"/>
</dbReference>
<keyword evidence="13 16" id="KW-0131">Cell cycle</keyword>
<sequence>MIEPKIQENISLAPMTTFRIGGQAKYFVKIRTKEELAEVFEWIRKKKINYAILSGGSNVLISDDGFGGIVVKMENKGLEIRGERIEAGAGTDLPQIVRRAIGGGLSGLEWAIGIPGSLGGAIRGNAGAFGGQLADCVETVEVFNIKKKRSYILSGNDCKFSYRESIFKKDRNLLIWSATLRMKKGEIEEINKTVSQYLGHRNSTQPKLPSAGCIFKNVLFSDLQKGNRYLSDAAEREGLIKGGKVGAGWIISRLDLQGKKIGGTKISLEHANFIVNTGKARAEEVVMMISFIKQQVRDRFGVQLQEEIEYLGF</sequence>